<evidence type="ECO:0000256" key="1">
    <source>
        <dbReference type="ARBA" id="ARBA00006484"/>
    </source>
</evidence>
<dbReference type="PANTHER" id="PTHR24320:SF148">
    <property type="entry name" value="NAD(P)-BINDING ROSSMANN-FOLD SUPERFAMILY PROTEIN"/>
    <property type="match status" value="1"/>
</dbReference>
<dbReference type="GO" id="GO:0016491">
    <property type="term" value="F:oxidoreductase activity"/>
    <property type="evidence" value="ECO:0007669"/>
    <property type="project" value="UniProtKB-KW"/>
</dbReference>
<protein>
    <recommendedName>
        <fullName evidence="3">Probable oxidoreductase</fullName>
    </recommendedName>
</protein>
<evidence type="ECO:0000256" key="3">
    <source>
        <dbReference type="ARBA" id="ARBA00071493"/>
    </source>
</evidence>
<proteinExistence type="inferred from homology"/>
<keyword evidence="5" id="KW-1185">Reference proteome</keyword>
<dbReference type="PRINTS" id="PR00081">
    <property type="entry name" value="GDHRDH"/>
</dbReference>
<dbReference type="Gene3D" id="3.40.50.720">
    <property type="entry name" value="NAD(P)-binding Rossmann-like Domain"/>
    <property type="match status" value="1"/>
</dbReference>
<name>A0A3D9ICA5_9BACL</name>
<dbReference type="PANTHER" id="PTHR24320">
    <property type="entry name" value="RETINOL DEHYDROGENASE"/>
    <property type="match status" value="1"/>
</dbReference>
<evidence type="ECO:0000313" key="4">
    <source>
        <dbReference type="EMBL" id="RED59280.1"/>
    </source>
</evidence>
<dbReference type="FunFam" id="3.40.50.720:FF:000594">
    <property type="entry name" value="Short-chain oxidoreductase"/>
    <property type="match status" value="1"/>
</dbReference>
<evidence type="ECO:0000256" key="2">
    <source>
        <dbReference type="ARBA" id="ARBA00023002"/>
    </source>
</evidence>
<reference evidence="4 5" key="1">
    <citation type="submission" date="2018-07" db="EMBL/GenBank/DDBJ databases">
        <title>Genomic Encyclopedia of Type Strains, Phase III (KMG-III): the genomes of soil and plant-associated and newly described type strains.</title>
        <authorList>
            <person name="Whitman W."/>
        </authorList>
    </citation>
    <scope>NUCLEOTIDE SEQUENCE [LARGE SCALE GENOMIC DNA]</scope>
    <source>
        <strain evidence="4 5">CECT 8236</strain>
    </source>
</reference>
<dbReference type="AlphaFoldDB" id="A0A3D9ICA5"/>
<comment type="similarity">
    <text evidence="1">Belongs to the short-chain dehydrogenases/reductases (SDR) family.</text>
</comment>
<dbReference type="Pfam" id="PF00106">
    <property type="entry name" value="adh_short"/>
    <property type="match status" value="1"/>
</dbReference>
<dbReference type="EMBL" id="QRDY01000007">
    <property type="protein sequence ID" value="RED59280.1"/>
    <property type="molecule type" value="Genomic_DNA"/>
</dbReference>
<dbReference type="Proteomes" id="UP000256869">
    <property type="component" value="Unassembled WGS sequence"/>
</dbReference>
<dbReference type="InterPro" id="IPR036291">
    <property type="entry name" value="NAD(P)-bd_dom_sf"/>
</dbReference>
<dbReference type="OrthoDB" id="9809821at2"/>
<keyword evidence="2" id="KW-0560">Oxidoreductase</keyword>
<dbReference type="NCBIfam" id="NF004845">
    <property type="entry name" value="PRK06196.1"/>
    <property type="match status" value="1"/>
</dbReference>
<sequence>MNENITAQSPIQSGFGADTTAKEVIGDIDLRGKVVIVTGGYSGIGLETTRILANAGASVLVPVRNVEKGREALDCIPNVLMDTMDLMDPASIDAFAQRFLDTKKPLHILVNSAGVMATPLRRDSRGYESQFSTNHLGHFQLTARLWPALQQANGARVVAVSSRAHRLASSDFKDPNFEHREYDKWKAYAQSKSANILFALELDKLGKTEHVRAFSVHPGLIPDTALGRDLAEEDAVPRPIKDENNEPTVSNQTKPKFKTVEQGASTSVWCAVSERLNGLGGVYCEDTDIAEAVPADSLKESGVRPWAIDPELANRLWKLSEEYTGVNFKI</sequence>
<accession>A0A3D9ICA5</accession>
<gene>
    <name evidence="4" type="ORF">DFP95_107119</name>
</gene>
<dbReference type="InterPro" id="IPR002347">
    <property type="entry name" value="SDR_fam"/>
</dbReference>
<evidence type="ECO:0000313" key="5">
    <source>
        <dbReference type="Proteomes" id="UP000256869"/>
    </source>
</evidence>
<dbReference type="RefSeq" id="WP_115993329.1">
    <property type="nucleotide sequence ID" value="NZ_QRDY01000007.1"/>
</dbReference>
<dbReference type="SUPFAM" id="SSF51735">
    <property type="entry name" value="NAD(P)-binding Rossmann-fold domains"/>
    <property type="match status" value="1"/>
</dbReference>
<comment type="caution">
    <text evidence="4">The sequence shown here is derived from an EMBL/GenBank/DDBJ whole genome shotgun (WGS) entry which is preliminary data.</text>
</comment>
<organism evidence="4 5">
    <name type="scientific">Cohnella lupini</name>
    <dbReference type="NCBI Taxonomy" id="1294267"/>
    <lineage>
        <taxon>Bacteria</taxon>
        <taxon>Bacillati</taxon>
        <taxon>Bacillota</taxon>
        <taxon>Bacilli</taxon>
        <taxon>Bacillales</taxon>
        <taxon>Paenibacillaceae</taxon>
        <taxon>Cohnella</taxon>
    </lineage>
</organism>